<dbReference type="SUPFAM" id="SSF52172">
    <property type="entry name" value="CheY-like"/>
    <property type="match status" value="1"/>
</dbReference>
<dbReference type="PROSITE" id="PS50883">
    <property type="entry name" value="EAL"/>
    <property type="match status" value="1"/>
</dbReference>
<evidence type="ECO:0000313" key="4">
    <source>
        <dbReference type="EMBL" id="MDC7714263.1"/>
    </source>
</evidence>
<proteinExistence type="predicted"/>
<evidence type="ECO:0000259" key="3">
    <source>
        <dbReference type="PROSITE" id="PS50883"/>
    </source>
</evidence>
<accession>A0ABT5INW8</accession>
<dbReference type="InterPro" id="IPR011006">
    <property type="entry name" value="CheY-like_superfamily"/>
</dbReference>
<comment type="caution">
    <text evidence="4">The sequence shown here is derived from an EMBL/GenBank/DDBJ whole genome shotgun (WGS) entry which is preliminary data.</text>
</comment>
<dbReference type="InterPro" id="IPR001789">
    <property type="entry name" value="Sig_transdc_resp-reg_receiver"/>
</dbReference>
<keyword evidence="5" id="KW-1185">Reference proteome</keyword>
<dbReference type="RefSeq" id="WP_272771980.1">
    <property type="nucleotide sequence ID" value="NZ_JAQQLE010000007.1"/>
</dbReference>
<organism evidence="4 5">
    <name type="scientific">Vogesella margarita</name>
    <dbReference type="NCBI Taxonomy" id="2984199"/>
    <lineage>
        <taxon>Bacteria</taxon>
        <taxon>Pseudomonadati</taxon>
        <taxon>Pseudomonadota</taxon>
        <taxon>Betaproteobacteria</taxon>
        <taxon>Neisseriales</taxon>
        <taxon>Chromobacteriaceae</taxon>
        <taxon>Vogesella</taxon>
    </lineage>
</organism>
<dbReference type="CDD" id="cd01948">
    <property type="entry name" value="EAL"/>
    <property type="match status" value="1"/>
</dbReference>
<dbReference type="SMART" id="SM00052">
    <property type="entry name" value="EAL"/>
    <property type="match status" value="1"/>
</dbReference>
<evidence type="ECO:0000256" key="1">
    <source>
        <dbReference type="PROSITE-ProRule" id="PRU00169"/>
    </source>
</evidence>
<dbReference type="InterPro" id="IPR050706">
    <property type="entry name" value="Cyclic-di-GMP_PDE-like"/>
</dbReference>
<gene>
    <name evidence="4" type="ORF">PQU96_09000</name>
</gene>
<dbReference type="Proteomes" id="UP001222030">
    <property type="component" value="Unassembled WGS sequence"/>
</dbReference>
<feature type="domain" description="Response regulatory" evidence="2">
    <location>
        <begin position="6"/>
        <end position="123"/>
    </location>
</feature>
<dbReference type="EMBL" id="JAQQLE010000007">
    <property type="protein sequence ID" value="MDC7714263.1"/>
    <property type="molecule type" value="Genomic_DNA"/>
</dbReference>
<evidence type="ECO:0000259" key="2">
    <source>
        <dbReference type="PROSITE" id="PS50110"/>
    </source>
</evidence>
<dbReference type="Gene3D" id="3.20.20.450">
    <property type="entry name" value="EAL domain"/>
    <property type="match status" value="1"/>
</dbReference>
<name>A0ABT5INW8_9NEIS</name>
<dbReference type="PROSITE" id="PS50110">
    <property type="entry name" value="RESPONSE_REGULATORY"/>
    <property type="match status" value="1"/>
</dbReference>
<dbReference type="SUPFAM" id="SSF141868">
    <property type="entry name" value="EAL domain-like"/>
    <property type="match status" value="1"/>
</dbReference>
<dbReference type="Gene3D" id="3.40.50.2300">
    <property type="match status" value="1"/>
</dbReference>
<dbReference type="SMART" id="SM00448">
    <property type="entry name" value="REC"/>
    <property type="match status" value="1"/>
</dbReference>
<evidence type="ECO:0000313" key="5">
    <source>
        <dbReference type="Proteomes" id="UP001222030"/>
    </source>
</evidence>
<dbReference type="InterPro" id="IPR035919">
    <property type="entry name" value="EAL_sf"/>
</dbReference>
<feature type="domain" description="EAL" evidence="3">
    <location>
        <begin position="295"/>
        <end position="548"/>
    </location>
</feature>
<reference evidence="4 5" key="1">
    <citation type="submission" date="2023-01" db="EMBL/GenBank/DDBJ databases">
        <title>Novel species of the genus Vogesella isolated from rivers.</title>
        <authorList>
            <person name="Lu H."/>
        </authorList>
    </citation>
    <scope>NUCLEOTIDE SEQUENCE [LARGE SCALE GENOMIC DNA]</scope>
    <source>
        <strain evidence="4 5">LYT5W</strain>
    </source>
</reference>
<comment type="caution">
    <text evidence="1">Lacks conserved residue(s) required for the propagation of feature annotation.</text>
</comment>
<protein>
    <submittedName>
        <fullName evidence="4">EAL domain-containing response regulator</fullName>
    </submittedName>
</protein>
<sequence length="573" mass="61347">MADVYTILYVGDDAALRQRLGEVLPAAGYRLLAVADACAALALMAQQLPDLVLSEVVMPGMGGVELLEALAAQDGELAQLPFILLAAPAERRSPLRGRLSGAGDYLSKPLDFELLLAAVAARVRRRRRGDSLPPPPAVPGRALLLAQVAAARSARATQTLLLVKVDTYLALTMRLAPAEQPLLQQDMLAWLAPLAGGGPVYSWFDGCWALLLSEEAAAQAATVLAQRRTLEAGGGIAYTCSALCIHLDWQAPALRRFEAAMLVESCALHLNFESAGNPRRFIELGHGDYRALQAARHAERYLGQALQSGELTLLFQPRVDLLGGRIVGAEALLRWPHADIGALSPGAFVPAAERSGLATDLDHWVIAQTLEAVTELVSLRPDFILSFNISAQSLGRGVPAFLNAQLQAGRLALAANLEIEVTETSMTYLTAAIEADIAALRALGLKLAVDDFGMGYASLDYLKRLHAEVIKIDRSLVTDITGRSIDARLIAGLISLGRAMGCVVVAEGVENVAQAALLAELGCRFAQGYHFYRPMPLAELLSLLGSEAWRRARLAATKKPPLGRLSLFHHLQA</sequence>
<dbReference type="Pfam" id="PF00563">
    <property type="entry name" value="EAL"/>
    <property type="match status" value="1"/>
</dbReference>
<dbReference type="Pfam" id="PF00072">
    <property type="entry name" value="Response_reg"/>
    <property type="match status" value="1"/>
</dbReference>
<dbReference type="PANTHER" id="PTHR33121:SF70">
    <property type="entry name" value="SIGNALING PROTEIN YKOW"/>
    <property type="match status" value="1"/>
</dbReference>
<dbReference type="InterPro" id="IPR001633">
    <property type="entry name" value="EAL_dom"/>
</dbReference>
<dbReference type="PANTHER" id="PTHR33121">
    <property type="entry name" value="CYCLIC DI-GMP PHOSPHODIESTERASE PDEF"/>
    <property type="match status" value="1"/>
</dbReference>